<dbReference type="AlphaFoldDB" id="A0AAW0P041"/>
<feature type="repeat" description="ANK" evidence="4">
    <location>
        <begin position="243"/>
        <end position="275"/>
    </location>
</feature>
<comment type="pathway">
    <text evidence="1">Protein modification; protein ubiquitination.</text>
</comment>
<accession>A0AAW0P041</accession>
<dbReference type="PRINTS" id="PR01415">
    <property type="entry name" value="ANKYRIN"/>
</dbReference>
<dbReference type="SMART" id="SM00969">
    <property type="entry name" value="SOCS_box"/>
    <property type="match status" value="1"/>
</dbReference>
<evidence type="ECO:0000256" key="2">
    <source>
        <dbReference type="ARBA" id="ARBA00022737"/>
    </source>
</evidence>
<dbReference type="PANTHER" id="PTHR24171:SF8">
    <property type="entry name" value="BRCA1-ASSOCIATED RING DOMAIN PROTEIN 1"/>
    <property type="match status" value="1"/>
</dbReference>
<dbReference type="GO" id="GO:0031436">
    <property type="term" value="C:BRCA1-BARD1 complex"/>
    <property type="evidence" value="ECO:0007669"/>
    <property type="project" value="TreeGrafter"/>
</dbReference>
<dbReference type="Pfam" id="PF00023">
    <property type="entry name" value="Ank"/>
    <property type="match status" value="1"/>
</dbReference>
<dbReference type="InterPro" id="IPR001496">
    <property type="entry name" value="SOCS_box"/>
</dbReference>
<dbReference type="SUPFAM" id="SSF48403">
    <property type="entry name" value="Ankyrin repeat"/>
    <property type="match status" value="1"/>
</dbReference>
<feature type="repeat" description="ANK" evidence="4">
    <location>
        <begin position="304"/>
        <end position="333"/>
    </location>
</feature>
<feature type="repeat" description="ANK" evidence="4">
    <location>
        <begin position="374"/>
        <end position="406"/>
    </location>
</feature>
<feature type="repeat" description="ANK" evidence="4">
    <location>
        <begin position="77"/>
        <end position="99"/>
    </location>
</feature>
<dbReference type="GO" id="GO:0035556">
    <property type="term" value="P:intracellular signal transduction"/>
    <property type="evidence" value="ECO:0007669"/>
    <property type="project" value="InterPro"/>
</dbReference>
<dbReference type="GO" id="GO:0004842">
    <property type="term" value="F:ubiquitin-protein transferase activity"/>
    <property type="evidence" value="ECO:0007669"/>
    <property type="project" value="TreeGrafter"/>
</dbReference>
<dbReference type="EMBL" id="JBBPFD010000012">
    <property type="protein sequence ID" value="KAK7904744.1"/>
    <property type="molecule type" value="Genomic_DNA"/>
</dbReference>
<dbReference type="Proteomes" id="UP001460270">
    <property type="component" value="Unassembled WGS sequence"/>
</dbReference>
<feature type="repeat" description="ANK" evidence="4">
    <location>
        <begin position="177"/>
        <end position="209"/>
    </location>
</feature>
<evidence type="ECO:0000259" key="5">
    <source>
        <dbReference type="PROSITE" id="PS50225"/>
    </source>
</evidence>
<reference evidence="7" key="1">
    <citation type="submission" date="2024-04" db="EMBL/GenBank/DDBJ databases">
        <title>Salinicola lusitanus LLJ914,a marine bacterium isolated from the Okinawa Trough.</title>
        <authorList>
            <person name="Li J."/>
        </authorList>
    </citation>
    <scope>NUCLEOTIDE SEQUENCE [LARGE SCALE GENOMIC DNA]</scope>
</reference>
<protein>
    <recommendedName>
        <fullName evidence="5">SOCS box domain-containing protein</fullName>
    </recommendedName>
</protein>
<gene>
    <name evidence="6" type="ORF">WMY93_017351</name>
</gene>
<keyword evidence="2" id="KW-0677">Repeat</keyword>
<dbReference type="Pfam" id="PF13637">
    <property type="entry name" value="Ank_4"/>
    <property type="match status" value="1"/>
</dbReference>
<keyword evidence="3 4" id="KW-0040">ANK repeat</keyword>
<comment type="caution">
    <text evidence="6">The sequence shown here is derived from an EMBL/GenBank/DDBJ whole genome shotgun (WGS) entry which is preliminary data.</text>
</comment>
<evidence type="ECO:0000256" key="4">
    <source>
        <dbReference type="PROSITE-ProRule" id="PRU00023"/>
    </source>
</evidence>
<dbReference type="PANTHER" id="PTHR24171">
    <property type="entry name" value="ANKYRIN REPEAT DOMAIN-CONTAINING PROTEIN 39-RELATED"/>
    <property type="match status" value="1"/>
</dbReference>
<dbReference type="SUPFAM" id="SSF158235">
    <property type="entry name" value="SOCS box-like"/>
    <property type="match status" value="1"/>
</dbReference>
<dbReference type="Pfam" id="PF12796">
    <property type="entry name" value="Ank_2"/>
    <property type="match status" value="3"/>
</dbReference>
<dbReference type="InterPro" id="IPR036036">
    <property type="entry name" value="SOCS_box-like_dom_sf"/>
</dbReference>
<dbReference type="InterPro" id="IPR036770">
    <property type="entry name" value="Ankyrin_rpt-contain_sf"/>
</dbReference>
<dbReference type="PROSITE" id="PS50225">
    <property type="entry name" value="SOCS"/>
    <property type="match status" value="1"/>
</dbReference>
<evidence type="ECO:0000256" key="1">
    <source>
        <dbReference type="ARBA" id="ARBA00004906"/>
    </source>
</evidence>
<feature type="repeat" description="ANK" evidence="4">
    <location>
        <begin position="210"/>
        <end position="242"/>
    </location>
</feature>
<evidence type="ECO:0000313" key="7">
    <source>
        <dbReference type="Proteomes" id="UP001460270"/>
    </source>
</evidence>
<sequence>MIKFRYNDYLSQFVNTRGKCRGRATQEEKSRWGNHSDVTSGLETNMDPLLAAIKNGDVQRVHELATSCPLSLNENIDGWLPLHYAASIGKTECLKTLLKVHPESVDKRTLKEETALFLAVSREYLSCAQCLLQSGADPDICDIDKTTPLLKACEIENEDMVSLLLSYGANVNQRCRQSWTALLEAVNTKNIEICEMLLNAGAMINLTNAYSFSPLHVATRIGYLKAVRFLIEKGADVHMENYSGLTALHEACIHGFKDIVVTLLSKKADTCKYDNTKRLPIHYAAEYGHHEIVSLLLPMTRLHSTVSPLYLAAVHNRPSVATVMLQTGAEVNAPFLQTFDKHAKSCTPLFTAVSCSSKETVEVLLKAGARLDIDMYSPFLLAASRNCTRTVNLLLQHGANVNTKMSCNPTAFPTAIAFCLDLKRLPLLKLLLDNGFDARACFTCEYGAEAHPDSHCVSTCISSAHTRTPAYCSTPHTRPMQFCELLSGCQKSNWAGPLLDLLLEHVGQVQLCSKLTELLDSSEEWKAIKTKSLSPRSLMHLCRAKIRTQMRGHIPRSVSSLPLPDRILSYLNVTP</sequence>
<name>A0AAW0P041_9GOBI</name>
<keyword evidence="7" id="KW-1185">Reference proteome</keyword>
<dbReference type="GO" id="GO:0085020">
    <property type="term" value="P:protein K6-linked ubiquitination"/>
    <property type="evidence" value="ECO:0007669"/>
    <property type="project" value="TreeGrafter"/>
</dbReference>
<dbReference type="Pfam" id="PF07525">
    <property type="entry name" value="SOCS_box"/>
    <property type="match status" value="1"/>
</dbReference>
<dbReference type="InterPro" id="IPR002110">
    <property type="entry name" value="Ankyrin_rpt"/>
</dbReference>
<dbReference type="PROSITE" id="PS50297">
    <property type="entry name" value="ANK_REP_REGION"/>
    <property type="match status" value="6"/>
</dbReference>
<evidence type="ECO:0000256" key="3">
    <source>
        <dbReference type="ARBA" id="ARBA00023043"/>
    </source>
</evidence>
<organism evidence="6 7">
    <name type="scientific">Mugilogobius chulae</name>
    <name type="common">yellowstripe goby</name>
    <dbReference type="NCBI Taxonomy" id="88201"/>
    <lineage>
        <taxon>Eukaryota</taxon>
        <taxon>Metazoa</taxon>
        <taxon>Chordata</taxon>
        <taxon>Craniata</taxon>
        <taxon>Vertebrata</taxon>
        <taxon>Euteleostomi</taxon>
        <taxon>Actinopterygii</taxon>
        <taxon>Neopterygii</taxon>
        <taxon>Teleostei</taxon>
        <taxon>Neoteleostei</taxon>
        <taxon>Acanthomorphata</taxon>
        <taxon>Gobiaria</taxon>
        <taxon>Gobiiformes</taxon>
        <taxon>Gobioidei</taxon>
        <taxon>Gobiidae</taxon>
        <taxon>Gobionellinae</taxon>
        <taxon>Mugilogobius</taxon>
    </lineage>
</organism>
<dbReference type="CDD" id="cd03716">
    <property type="entry name" value="SOCS_ASB_like"/>
    <property type="match status" value="1"/>
</dbReference>
<dbReference type="PROSITE" id="PS50088">
    <property type="entry name" value="ANK_REPEAT"/>
    <property type="match status" value="7"/>
</dbReference>
<proteinExistence type="predicted"/>
<feature type="repeat" description="ANK" evidence="4">
    <location>
        <begin position="144"/>
        <end position="176"/>
    </location>
</feature>
<dbReference type="Gene3D" id="1.25.40.20">
    <property type="entry name" value="Ankyrin repeat-containing domain"/>
    <property type="match status" value="4"/>
</dbReference>
<dbReference type="SMART" id="SM00253">
    <property type="entry name" value="SOCS"/>
    <property type="match status" value="1"/>
</dbReference>
<dbReference type="GO" id="GO:0070531">
    <property type="term" value="C:BRCA1-A complex"/>
    <property type="evidence" value="ECO:0007669"/>
    <property type="project" value="TreeGrafter"/>
</dbReference>
<evidence type="ECO:0000313" key="6">
    <source>
        <dbReference type="EMBL" id="KAK7904744.1"/>
    </source>
</evidence>
<feature type="domain" description="SOCS box" evidence="5">
    <location>
        <begin position="514"/>
        <end position="575"/>
    </location>
</feature>
<dbReference type="SMART" id="SM00248">
    <property type="entry name" value="ANK"/>
    <property type="match status" value="12"/>
</dbReference>
<dbReference type="Gene3D" id="1.10.750.20">
    <property type="entry name" value="SOCS box"/>
    <property type="match status" value="1"/>
</dbReference>